<organism evidence="1 2">
    <name type="scientific">Chaenocephalus aceratus</name>
    <name type="common">Blackfin icefish</name>
    <name type="synonym">Chaenichthys aceratus</name>
    <dbReference type="NCBI Taxonomy" id="36190"/>
    <lineage>
        <taxon>Eukaryota</taxon>
        <taxon>Metazoa</taxon>
        <taxon>Chordata</taxon>
        <taxon>Craniata</taxon>
        <taxon>Vertebrata</taxon>
        <taxon>Euteleostomi</taxon>
        <taxon>Actinopterygii</taxon>
        <taxon>Neopterygii</taxon>
        <taxon>Teleostei</taxon>
        <taxon>Neoteleostei</taxon>
        <taxon>Acanthomorphata</taxon>
        <taxon>Eupercaria</taxon>
        <taxon>Perciformes</taxon>
        <taxon>Notothenioidei</taxon>
        <taxon>Channichthyidae</taxon>
        <taxon>Chaenocephalus</taxon>
    </lineage>
</organism>
<dbReference type="Proteomes" id="UP001057452">
    <property type="component" value="Chromosome 11"/>
</dbReference>
<proteinExistence type="predicted"/>
<evidence type="ECO:0000313" key="2">
    <source>
        <dbReference type="Proteomes" id="UP001057452"/>
    </source>
</evidence>
<dbReference type="EMBL" id="CM043795">
    <property type="protein sequence ID" value="KAI4818246.1"/>
    <property type="molecule type" value="Genomic_DNA"/>
</dbReference>
<evidence type="ECO:0000313" key="1">
    <source>
        <dbReference type="EMBL" id="KAI4818246.1"/>
    </source>
</evidence>
<keyword evidence="2" id="KW-1185">Reference proteome</keyword>
<protein>
    <submittedName>
        <fullName evidence="1">Uncharacterized protein</fullName>
    </submittedName>
</protein>
<gene>
    <name evidence="1" type="ORF">KUCAC02_011596</name>
</gene>
<feature type="non-terminal residue" evidence="1">
    <location>
        <position position="1"/>
    </location>
</feature>
<accession>A0ACB9WX85</accession>
<reference evidence="1" key="1">
    <citation type="submission" date="2022-05" db="EMBL/GenBank/DDBJ databases">
        <title>Chromosome-level genome of Chaenocephalus aceratus.</title>
        <authorList>
            <person name="Park H."/>
        </authorList>
    </citation>
    <scope>NUCLEOTIDE SEQUENCE</scope>
    <source>
        <strain evidence="1">KU_202001</strain>
    </source>
</reference>
<comment type="caution">
    <text evidence="1">The sequence shown here is derived from an EMBL/GenBank/DDBJ whole genome shotgun (WGS) entry which is preliminary data.</text>
</comment>
<name>A0ACB9WX85_CHAAC</name>
<feature type="non-terminal residue" evidence="1">
    <location>
        <position position="67"/>
    </location>
</feature>
<sequence>RRCATCPPVCLTADREVSSRDRDQLSYTHEHQRRCAPTCTSHATARRIPMTWSNLASPAAPLGRSQR</sequence>